<dbReference type="FunFam" id="2.60.120.200:FF:000198">
    <property type="entry name" value="Probable L-type lectin-domain containing receptor kinase S.5"/>
    <property type="match status" value="1"/>
</dbReference>
<dbReference type="GO" id="GO:0002229">
    <property type="term" value="P:defense response to oomycetes"/>
    <property type="evidence" value="ECO:0007669"/>
    <property type="project" value="UniProtKB-ARBA"/>
</dbReference>
<dbReference type="Proteomes" id="UP001153076">
    <property type="component" value="Unassembled WGS sequence"/>
</dbReference>
<keyword evidence="6" id="KW-0723">Serine/threonine-protein kinase</keyword>
<keyword evidence="16" id="KW-0675">Receptor</keyword>
<dbReference type="PROSITE" id="PS00307">
    <property type="entry name" value="LECTIN_LEGUME_BETA"/>
    <property type="match status" value="1"/>
</dbReference>
<dbReference type="Pfam" id="PF00139">
    <property type="entry name" value="Lectin_legB"/>
    <property type="match status" value="1"/>
</dbReference>
<evidence type="ECO:0000313" key="22">
    <source>
        <dbReference type="EMBL" id="KAJ8448134.1"/>
    </source>
</evidence>
<dbReference type="GO" id="GO:0005886">
    <property type="term" value="C:plasma membrane"/>
    <property type="evidence" value="ECO:0007669"/>
    <property type="project" value="UniProtKB-SubCell"/>
</dbReference>
<dbReference type="SMART" id="SM00220">
    <property type="entry name" value="S_TKc"/>
    <property type="match status" value="1"/>
</dbReference>
<evidence type="ECO:0000256" key="19">
    <source>
        <dbReference type="SAM" id="Phobius"/>
    </source>
</evidence>
<dbReference type="InterPro" id="IPR011009">
    <property type="entry name" value="Kinase-like_dom_sf"/>
</dbReference>
<comment type="caution">
    <text evidence="22">The sequence shown here is derived from an EMBL/GenBank/DDBJ whole genome shotgun (WGS) entry which is preliminary data.</text>
</comment>
<dbReference type="GO" id="GO:0004674">
    <property type="term" value="F:protein serine/threonine kinase activity"/>
    <property type="evidence" value="ECO:0007669"/>
    <property type="project" value="UniProtKB-KW"/>
</dbReference>
<evidence type="ECO:0000256" key="20">
    <source>
        <dbReference type="SAM" id="SignalP"/>
    </source>
</evidence>
<dbReference type="InterPro" id="IPR050528">
    <property type="entry name" value="L-type_Lectin-RKs"/>
</dbReference>
<dbReference type="Gene3D" id="3.30.200.20">
    <property type="entry name" value="Phosphorylase Kinase, domain 1"/>
    <property type="match status" value="1"/>
</dbReference>
<dbReference type="InterPro" id="IPR017441">
    <property type="entry name" value="Protein_kinase_ATP_BS"/>
</dbReference>
<dbReference type="InterPro" id="IPR000719">
    <property type="entry name" value="Prot_kinase_dom"/>
</dbReference>
<dbReference type="SUPFAM" id="SSF56112">
    <property type="entry name" value="Protein kinase-like (PK-like)"/>
    <property type="match status" value="1"/>
</dbReference>
<gene>
    <name evidence="22" type="ORF">Cgig2_031858</name>
</gene>
<dbReference type="AlphaFoldDB" id="A0A9Q1KSM0"/>
<evidence type="ECO:0000256" key="8">
    <source>
        <dbReference type="ARBA" id="ARBA00022692"/>
    </source>
</evidence>
<dbReference type="EMBL" id="JAKOGI010000032">
    <property type="protein sequence ID" value="KAJ8448134.1"/>
    <property type="molecule type" value="Genomic_DNA"/>
</dbReference>
<evidence type="ECO:0000256" key="12">
    <source>
        <dbReference type="ARBA" id="ARBA00022777"/>
    </source>
</evidence>
<dbReference type="OrthoDB" id="1913956at2759"/>
<accession>A0A9Q1KSM0</accession>
<keyword evidence="5" id="KW-1003">Cell membrane</keyword>
<organism evidence="22 23">
    <name type="scientific">Carnegiea gigantea</name>
    <dbReference type="NCBI Taxonomy" id="171969"/>
    <lineage>
        <taxon>Eukaryota</taxon>
        <taxon>Viridiplantae</taxon>
        <taxon>Streptophyta</taxon>
        <taxon>Embryophyta</taxon>
        <taxon>Tracheophyta</taxon>
        <taxon>Spermatophyta</taxon>
        <taxon>Magnoliopsida</taxon>
        <taxon>eudicotyledons</taxon>
        <taxon>Gunneridae</taxon>
        <taxon>Pentapetalae</taxon>
        <taxon>Caryophyllales</taxon>
        <taxon>Cactineae</taxon>
        <taxon>Cactaceae</taxon>
        <taxon>Cactoideae</taxon>
        <taxon>Echinocereeae</taxon>
        <taxon>Carnegiea</taxon>
    </lineage>
</organism>
<keyword evidence="11 18" id="KW-0547">Nucleotide-binding</keyword>
<evidence type="ECO:0000256" key="18">
    <source>
        <dbReference type="PROSITE-ProRule" id="PRU10141"/>
    </source>
</evidence>
<evidence type="ECO:0000256" key="7">
    <source>
        <dbReference type="ARBA" id="ARBA00022679"/>
    </source>
</evidence>
<protein>
    <recommendedName>
        <fullName evidence="4">non-specific serine/threonine protein kinase</fullName>
        <ecNumber evidence="4">2.7.11.1</ecNumber>
    </recommendedName>
</protein>
<feature type="binding site" evidence="18">
    <location>
        <position position="363"/>
    </location>
    <ligand>
        <name>ATP</name>
        <dbReference type="ChEBI" id="CHEBI:30616"/>
    </ligand>
</feature>
<dbReference type="GO" id="GO:0030246">
    <property type="term" value="F:carbohydrate binding"/>
    <property type="evidence" value="ECO:0007669"/>
    <property type="project" value="UniProtKB-KW"/>
</dbReference>
<evidence type="ECO:0000256" key="4">
    <source>
        <dbReference type="ARBA" id="ARBA00012513"/>
    </source>
</evidence>
<dbReference type="SUPFAM" id="SSF49899">
    <property type="entry name" value="Concanavalin A-like lectins/glucanases"/>
    <property type="match status" value="1"/>
</dbReference>
<evidence type="ECO:0000256" key="10">
    <source>
        <dbReference type="ARBA" id="ARBA00022734"/>
    </source>
</evidence>
<evidence type="ECO:0000256" key="16">
    <source>
        <dbReference type="ARBA" id="ARBA00023170"/>
    </source>
</evidence>
<keyword evidence="9 20" id="KW-0732">Signal</keyword>
<feature type="transmembrane region" description="Helical" evidence="19">
    <location>
        <begin position="271"/>
        <end position="296"/>
    </location>
</feature>
<evidence type="ECO:0000256" key="15">
    <source>
        <dbReference type="ARBA" id="ARBA00023136"/>
    </source>
</evidence>
<keyword evidence="8 19" id="KW-0812">Transmembrane</keyword>
<evidence type="ECO:0000256" key="11">
    <source>
        <dbReference type="ARBA" id="ARBA00022741"/>
    </source>
</evidence>
<keyword evidence="7" id="KW-0808">Transferase</keyword>
<feature type="signal peptide" evidence="20">
    <location>
        <begin position="1"/>
        <end position="25"/>
    </location>
</feature>
<keyword evidence="23" id="KW-1185">Reference proteome</keyword>
<evidence type="ECO:0000256" key="1">
    <source>
        <dbReference type="ARBA" id="ARBA00004251"/>
    </source>
</evidence>
<dbReference type="InterPro" id="IPR001220">
    <property type="entry name" value="Legume_lectin_dom"/>
</dbReference>
<comment type="subcellular location">
    <subcellularLocation>
        <location evidence="1">Cell membrane</location>
        <topology evidence="1">Single-pass type I membrane protein</topology>
    </subcellularLocation>
</comment>
<dbReference type="Pfam" id="PF00069">
    <property type="entry name" value="Pkinase"/>
    <property type="match status" value="1"/>
</dbReference>
<keyword evidence="17" id="KW-0325">Glycoprotein</keyword>
<feature type="domain" description="Protein kinase" evidence="21">
    <location>
        <begin position="336"/>
        <end position="615"/>
    </location>
</feature>
<evidence type="ECO:0000256" key="17">
    <source>
        <dbReference type="ARBA" id="ARBA00023180"/>
    </source>
</evidence>
<keyword evidence="14 19" id="KW-1133">Transmembrane helix</keyword>
<dbReference type="GO" id="GO:0005524">
    <property type="term" value="F:ATP binding"/>
    <property type="evidence" value="ECO:0007669"/>
    <property type="project" value="UniProtKB-UniRule"/>
</dbReference>
<dbReference type="CDD" id="cd06899">
    <property type="entry name" value="lectin_legume_LecRK_Arcelin_ConA"/>
    <property type="match status" value="1"/>
</dbReference>
<evidence type="ECO:0000256" key="13">
    <source>
        <dbReference type="ARBA" id="ARBA00022840"/>
    </source>
</evidence>
<comment type="similarity">
    <text evidence="3">In the C-terminal section; belongs to the protein kinase superfamily. Ser/Thr protein kinase family.</text>
</comment>
<dbReference type="InterPro" id="IPR008271">
    <property type="entry name" value="Ser/Thr_kinase_AS"/>
</dbReference>
<dbReference type="PROSITE" id="PS00108">
    <property type="entry name" value="PROTEIN_KINASE_ST"/>
    <property type="match status" value="1"/>
</dbReference>
<evidence type="ECO:0000256" key="6">
    <source>
        <dbReference type="ARBA" id="ARBA00022527"/>
    </source>
</evidence>
<dbReference type="PROSITE" id="PS50011">
    <property type="entry name" value="PROTEIN_KINASE_DOM"/>
    <property type="match status" value="1"/>
</dbReference>
<dbReference type="FunFam" id="3.30.200.20:FF:000178">
    <property type="entry name" value="serine/threonine-protein kinase PBS1-like"/>
    <property type="match status" value="1"/>
</dbReference>
<evidence type="ECO:0000256" key="3">
    <source>
        <dbReference type="ARBA" id="ARBA00010217"/>
    </source>
</evidence>
<evidence type="ECO:0000256" key="5">
    <source>
        <dbReference type="ARBA" id="ARBA00022475"/>
    </source>
</evidence>
<evidence type="ECO:0000313" key="23">
    <source>
        <dbReference type="Proteomes" id="UP001153076"/>
    </source>
</evidence>
<evidence type="ECO:0000256" key="14">
    <source>
        <dbReference type="ARBA" id="ARBA00022989"/>
    </source>
</evidence>
<keyword evidence="13 18" id="KW-0067">ATP-binding</keyword>
<keyword evidence="12" id="KW-0418">Kinase</keyword>
<dbReference type="Gene3D" id="1.10.510.10">
    <property type="entry name" value="Transferase(Phosphotransferase) domain 1"/>
    <property type="match status" value="1"/>
</dbReference>
<dbReference type="InterPro" id="IPR013320">
    <property type="entry name" value="ConA-like_dom_sf"/>
</dbReference>
<proteinExistence type="inferred from homology"/>
<evidence type="ECO:0000256" key="2">
    <source>
        <dbReference type="ARBA" id="ARBA00008536"/>
    </source>
</evidence>
<dbReference type="Gene3D" id="2.60.120.200">
    <property type="match status" value="1"/>
</dbReference>
<name>A0A9Q1KSM0_9CARY</name>
<reference evidence="22" key="1">
    <citation type="submission" date="2022-04" db="EMBL/GenBank/DDBJ databases">
        <title>Carnegiea gigantea Genome sequencing and assembly v2.</title>
        <authorList>
            <person name="Copetti D."/>
            <person name="Sanderson M.J."/>
            <person name="Burquez A."/>
            <person name="Wojciechowski M.F."/>
        </authorList>
    </citation>
    <scope>NUCLEOTIDE SEQUENCE</scope>
    <source>
        <strain evidence="22">SGP5-SGP5p</strain>
        <tissue evidence="22">Aerial part</tissue>
    </source>
</reference>
<dbReference type="EC" id="2.7.11.1" evidence="4"/>
<dbReference type="PROSITE" id="PS00107">
    <property type="entry name" value="PROTEIN_KINASE_ATP"/>
    <property type="match status" value="1"/>
</dbReference>
<dbReference type="FunFam" id="1.10.510.10:FF:000240">
    <property type="entry name" value="Lectin-domain containing receptor kinase A4.3"/>
    <property type="match status" value="1"/>
</dbReference>
<comment type="similarity">
    <text evidence="2">In the N-terminal section; belongs to the leguminous lectin family.</text>
</comment>
<dbReference type="PANTHER" id="PTHR27007">
    <property type="match status" value="1"/>
</dbReference>
<sequence length="647" mass="71469">MTKLPHNIITFLLVLLLWTTTVNHAECFTLNFPFFSPSDGGKFIVASRSGINEGALQVTRDVRGENITKQSGRILYRKPFKLHKKRNIASFNSTFVLNITPEPDGGGEGLAFILTRDPDVPSNSEAQWLGLVNASSNGFDHSNIVAVEFDTKKSFFEDLDDNHVGLDVNSVYSVKQVSLNNSGIAVASASNMTVMIIYDGASKVMNMSVSMGNRISINANSTTLSQSIDLSQHLPSEVYVGFSASTGIGSELNCLRSWYFTGDDMDKTPPLWILILVPIMSLVLLVCGVGAGYLCWRVKLKQKQAEDDDLSIQGIETGLGPKKFKLKDLKAATSNFNPKNELGRGGFGVVYKGIWGTKEVAVKRIVDTPQGKQNLVAEVLTIGSLHHKNLVELVGWCYESNELLLVYEYMPNGSLDALIDCDGESLSWKRRHSVVCGVAQAVDYLHHECSKRVLHRDIKPSNIMLDSDFNAQLGDFGLARMFKLGEKTRHSTKVLVGTPGYMAPEILHMGRTTAETDVYAFGVLALVVASGRTPWNQNNEDKKHGTNVIDWVWRLHKSNTITNVIDPKLKGAFDKEQAQSMLVLGLACCHPNPYMRPTMRNALQVLMGEATPPLVPFEKPPFMWPVSMPSFVELEPSFDGQSDNTDF</sequence>
<keyword evidence="15 19" id="KW-0472">Membrane</keyword>
<evidence type="ECO:0000259" key="21">
    <source>
        <dbReference type="PROSITE" id="PS50011"/>
    </source>
</evidence>
<evidence type="ECO:0000256" key="9">
    <source>
        <dbReference type="ARBA" id="ARBA00022729"/>
    </source>
</evidence>
<feature type="chain" id="PRO_5040229819" description="non-specific serine/threonine protein kinase" evidence="20">
    <location>
        <begin position="26"/>
        <end position="647"/>
    </location>
</feature>
<dbReference type="InterPro" id="IPR019825">
    <property type="entry name" value="Lectin_legB_Mn/Ca_BS"/>
</dbReference>
<keyword evidence="10" id="KW-0430">Lectin</keyword>